<dbReference type="Pfam" id="PF00990">
    <property type="entry name" value="GGDEF"/>
    <property type="match status" value="1"/>
</dbReference>
<dbReference type="OrthoDB" id="9761263at2"/>
<dbReference type="EC" id="2.7.7.65" evidence="5"/>
<gene>
    <name evidence="5" type="ORF">SJPD1_2547</name>
</gene>
<dbReference type="InterPro" id="IPR000014">
    <property type="entry name" value="PAS"/>
</dbReference>
<dbReference type="KEGG" id="sulj:SJPD1_2547"/>
<feature type="domain" description="PAS" evidence="2">
    <location>
        <begin position="327"/>
        <end position="399"/>
    </location>
</feature>
<dbReference type="GO" id="GO:0052621">
    <property type="term" value="F:diguanylate cyclase activity"/>
    <property type="evidence" value="ECO:0007669"/>
    <property type="project" value="UniProtKB-EC"/>
</dbReference>
<keyword evidence="1" id="KW-0812">Transmembrane</keyword>
<dbReference type="SUPFAM" id="SSF55785">
    <property type="entry name" value="PYP-like sensor domain (PAS domain)"/>
    <property type="match status" value="2"/>
</dbReference>
<evidence type="ECO:0000259" key="4">
    <source>
        <dbReference type="PROSITE" id="PS50887"/>
    </source>
</evidence>
<proteinExistence type="predicted"/>
<dbReference type="SMART" id="SM00267">
    <property type="entry name" value="GGDEF"/>
    <property type="match status" value="1"/>
</dbReference>
<dbReference type="InterPro" id="IPR013655">
    <property type="entry name" value="PAS_fold_3"/>
</dbReference>
<dbReference type="PROSITE" id="PS50112">
    <property type="entry name" value="PAS"/>
    <property type="match status" value="2"/>
</dbReference>
<dbReference type="SUPFAM" id="SSF55073">
    <property type="entry name" value="Nucleotide cyclase"/>
    <property type="match status" value="1"/>
</dbReference>
<dbReference type="Gene3D" id="3.30.450.20">
    <property type="entry name" value="PAS domain"/>
    <property type="match status" value="2"/>
</dbReference>
<name>A0A290HHE2_9BACT</name>
<accession>A0A290HHE2</accession>
<dbReference type="CDD" id="cd01949">
    <property type="entry name" value="GGDEF"/>
    <property type="match status" value="1"/>
</dbReference>
<evidence type="ECO:0000259" key="3">
    <source>
        <dbReference type="PROSITE" id="PS50113"/>
    </source>
</evidence>
<feature type="transmembrane region" description="Helical" evidence="1">
    <location>
        <begin position="14"/>
        <end position="36"/>
    </location>
</feature>
<sequence>MKQFLLEERNVTRYIIAAIVIFAMIIGFIIMALSSLRQEAIQTHRHIANLHAYTIEEHFSQILQHASITIDRIPLLSNESISEVALAPVFTELLHNAPYLRSLSLLNDEGVIVASSHELNIGKKVSIDNFLPIPFGETPLLRIGVPWSGRDFDNAHSSSIEKPIPSSEITFLPLLKKVFFEDTLYYVIANINIDYLTNRYTNTLPTDQGTVSLWRLDGTLLVSTNPQFYLGSSHYNMNHLQHVNEDFFTHLQKETHTLLDVFRLAKVFPFIVEIQTNEANTLGYWDKERQKILSIITLLITLTGVLTLALIVRYYNENSRQREQLSYEKQFRIAMEATQTGLWTWNLKTNQVTWDPQCFLLLGYQPNSFETPWDKIYELTYPDDANDMLSSIQDQILAQSIFLIERRMKAASGEWVWIQVRGKVIEFSELNEPLLLTGVYINIDTQKKVEQLHLSAVAFETQEAILITDVHEKILKVNEAFTRITGYSDNEILGETPRILHSGYHDKAFYQVMWKALLEEGFWQGELWNKRKNGEIYAEFITITAIRNDQGTITHFIANFNDITTNKVEQLKIQELAYYDPLTRLANRRLLEESLHKTLKHCLYENHLGALLFIDLDYFKELNDTFGHDAGDMLLIQTAARLKETIRESDLVARLGGDEFIVLLKDIGKQHGSANHLTENIAHKILSLLCQPYALAHGNYQLGASIGCTIFGNDPKKDSTMLLKEADLAMYQAKEKGRNQVCFYETSS</sequence>
<evidence type="ECO:0000313" key="6">
    <source>
        <dbReference type="Proteomes" id="UP000217349"/>
    </source>
</evidence>
<evidence type="ECO:0000313" key="5">
    <source>
        <dbReference type="EMBL" id="ATB70641.1"/>
    </source>
</evidence>
<dbReference type="Gene3D" id="3.30.70.270">
    <property type="match status" value="1"/>
</dbReference>
<dbReference type="FunFam" id="3.30.70.270:FF:000001">
    <property type="entry name" value="Diguanylate cyclase domain protein"/>
    <property type="match status" value="1"/>
</dbReference>
<keyword evidence="1" id="KW-1133">Transmembrane helix</keyword>
<dbReference type="SMART" id="SM00091">
    <property type="entry name" value="PAS"/>
    <property type="match status" value="2"/>
</dbReference>
<evidence type="ECO:0000259" key="2">
    <source>
        <dbReference type="PROSITE" id="PS50112"/>
    </source>
</evidence>
<keyword evidence="1" id="KW-0472">Membrane</keyword>
<dbReference type="AlphaFoldDB" id="A0A290HHE2"/>
<evidence type="ECO:0000256" key="1">
    <source>
        <dbReference type="SAM" id="Phobius"/>
    </source>
</evidence>
<dbReference type="InterPro" id="IPR001610">
    <property type="entry name" value="PAC"/>
</dbReference>
<dbReference type="PROSITE" id="PS50887">
    <property type="entry name" value="GGDEF"/>
    <property type="match status" value="1"/>
</dbReference>
<dbReference type="NCBIfam" id="TIGR00229">
    <property type="entry name" value="sensory_box"/>
    <property type="match status" value="1"/>
</dbReference>
<protein>
    <submittedName>
        <fullName evidence="5">Diguanylate cyclase/phosphodiesterase</fullName>
        <ecNumber evidence="5">2.7.7.65</ecNumber>
    </submittedName>
</protein>
<keyword evidence="5" id="KW-0548">Nucleotidyltransferase</keyword>
<dbReference type="CDD" id="cd00130">
    <property type="entry name" value="PAS"/>
    <property type="match status" value="2"/>
</dbReference>
<dbReference type="SMART" id="SM00086">
    <property type="entry name" value="PAC"/>
    <property type="match status" value="2"/>
</dbReference>
<reference evidence="6" key="1">
    <citation type="submission" date="2017-09" db="EMBL/GenBank/DDBJ databases">
        <title>The complete genome of Sulfurospirillum sp. JPD-1.</title>
        <authorList>
            <person name="Goris T."/>
        </authorList>
    </citation>
    <scope>NUCLEOTIDE SEQUENCE [LARGE SCALE GENOMIC DNA]</scope>
    <source>
        <strain evidence="6">JPD-1</strain>
    </source>
</reference>
<dbReference type="NCBIfam" id="TIGR00254">
    <property type="entry name" value="GGDEF"/>
    <property type="match status" value="1"/>
</dbReference>
<organism evidence="5 6">
    <name type="scientific">Sulfurospirillum diekertiae</name>
    <dbReference type="NCBI Taxonomy" id="1854492"/>
    <lineage>
        <taxon>Bacteria</taxon>
        <taxon>Pseudomonadati</taxon>
        <taxon>Campylobacterota</taxon>
        <taxon>Epsilonproteobacteria</taxon>
        <taxon>Campylobacterales</taxon>
        <taxon>Sulfurospirillaceae</taxon>
        <taxon>Sulfurospirillum</taxon>
    </lineage>
</organism>
<dbReference type="InterPro" id="IPR043128">
    <property type="entry name" value="Rev_trsase/Diguanyl_cyclase"/>
</dbReference>
<dbReference type="InterPro" id="IPR035965">
    <property type="entry name" value="PAS-like_dom_sf"/>
</dbReference>
<dbReference type="RefSeq" id="WP_096047464.1">
    <property type="nucleotide sequence ID" value="NZ_CP023275.1"/>
</dbReference>
<dbReference type="Pfam" id="PF08447">
    <property type="entry name" value="PAS_3"/>
    <property type="match status" value="1"/>
</dbReference>
<dbReference type="InterPro" id="IPR029787">
    <property type="entry name" value="Nucleotide_cyclase"/>
</dbReference>
<dbReference type="InterPro" id="IPR000700">
    <property type="entry name" value="PAS-assoc_C"/>
</dbReference>
<dbReference type="Pfam" id="PF13426">
    <property type="entry name" value="PAS_9"/>
    <property type="match status" value="1"/>
</dbReference>
<dbReference type="InterPro" id="IPR052163">
    <property type="entry name" value="DGC-Regulatory_Protein"/>
</dbReference>
<dbReference type="Proteomes" id="UP000217349">
    <property type="component" value="Chromosome"/>
</dbReference>
<feature type="domain" description="PAS" evidence="2">
    <location>
        <begin position="450"/>
        <end position="496"/>
    </location>
</feature>
<feature type="domain" description="PAC" evidence="3">
    <location>
        <begin position="523"/>
        <end position="575"/>
    </location>
</feature>
<dbReference type="PROSITE" id="PS50113">
    <property type="entry name" value="PAC"/>
    <property type="match status" value="1"/>
</dbReference>
<feature type="domain" description="GGDEF" evidence="4">
    <location>
        <begin position="607"/>
        <end position="746"/>
    </location>
</feature>
<dbReference type="PANTHER" id="PTHR46663">
    <property type="entry name" value="DIGUANYLATE CYCLASE DGCT-RELATED"/>
    <property type="match status" value="1"/>
</dbReference>
<dbReference type="InterPro" id="IPR000160">
    <property type="entry name" value="GGDEF_dom"/>
</dbReference>
<keyword evidence="5" id="KW-0808">Transferase</keyword>
<dbReference type="PANTHER" id="PTHR46663:SF3">
    <property type="entry name" value="SLL0267 PROTEIN"/>
    <property type="match status" value="1"/>
</dbReference>
<dbReference type="EMBL" id="CP023275">
    <property type="protein sequence ID" value="ATB70641.1"/>
    <property type="molecule type" value="Genomic_DNA"/>
</dbReference>
<feature type="transmembrane region" description="Helical" evidence="1">
    <location>
        <begin position="292"/>
        <end position="315"/>
    </location>
</feature>